<dbReference type="GO" id="GO:0003964">
    <property type="term" value="F:RNA-directed DNA polymerase activity"/>
    <property type="evidence" value="ECO:0007669"/>
    <property type="project" value="UniProtKB-KW"/>
</dbReference>
<keyword evidence="6" id="KW-0695">RNA-directed DNA polymerase</keyword>
<comment type="caution">
    <text evidence="9">The sequence shown here is derived from an EMBL/GenBank/DDBJ whole genome shotgun (WGS) entry which is preliminary data.</text>
</comment>
<protein>
    <recommendedName>
        <fullName evidence="8">Reverse transcriptase RNase H-like domain-containing protein</fullName>
    </recommendedName>
</protein>
<evidence type="ECO:0000256" key="5">
    <source>
        <dbReference type="ARBA" id="ARBA00022801"/>
    </source>
</evidence>
<gene>
    <name evidence="9" type="ORF">HHI36_013246</name>
</gene>
<name>A0ABD2NGS4_9CUCU</name>
<reference evidence="9 10" key="1">
    <citation type="journal article" date="2021" name="BMC Biol.">
        <title>Horizontally acquired antibacterial genes associated with adaptive radiation of ladybird beetles.</title>
        <authorList>
            <person name="Li H.S."/>
            <person name="Tang X.F."/>
            <person name="Huang Y.H."/>
            <person name="Xu Z.Y."/>
            <person name="Chen M.L."/>
            <person name="Du X.Y."/>
            <person name="Qiu B.Y."/>
            <person name="Chen P.T."/>
            <person name="Zhang W."/>
            <person name="Slipinski A."/>
            <person name="Escalona H.E."/>
            <person name="Waterhouse R.M."/>
            <person name="Zwick A."/>
            <person name="Pang H."/>
        </authorList>
    </citation>
    <scope>NUCLEOTIDE SEQUENCE [LARGE SCALE GENOMIC DNA]</scope>
    <source>
        <strain evidence="9">SYSU2018</strain>
    </source>
</reference>
<dbReference type="AlphaFoldDB" id="A0ABD2NGS4"/>
<proteinExistence type="predicted"/>
<keyword evidence="2" id="KW-0548">Nucleotidyltransferase</keyword>
<keyword evidence="3" id="KW-0540">Nuclease</keyword>
<feature type="region of interest" description="Disordered" evidence="7">
    <location>
        <begin position="51"/>
        <end position="84"/>
    </location>
</feature>
<evidence type="ECO:0000259" key="8">
    <source>
        <dbReference type="Pfam" id="PF17917"/>
    </source>
</evidence>
<feature type="domain" description="Reverse transcriptase RNase H-like" evidence="8">
    <location>
        <begin position="245"/>
        <end position="294"/>
    </location>
</feature>
<dbReference type="Proteomes" id="UP001516400">
    <property type="component" value="Unassembled WGS sequence"/>
</dbReference>
<evidence type="ECO:0000256" key="1">
    <source>
        <dbReference type="ARBA" id="ARBA00022679"/>
    </source>
</evidence>
<keyword evidence="4" id="KW-0255">Endonuclease</keyword>
<evidence type="ECO:0000313" key="9">
    <source>
        <dbReference type="EMBL" id="KAL3277905.1"/>
    </source>
</evidence>
<dbReference type="GO" id="GO:0004519">
    <property type="term" value="F:endonuclease activity"/>
    <property type="evidence" value="ECO:0007669"/>
    <property type="project" value="UniProtKB-KW"/>
</dbReference>
<evidence type="ECO:0000256" key="4">
    <source>
        <dbReference type="ARBA" id="ARBA00022759"/>
    </source>
</evidence>
<evidence type="ECO:0000256" key="6">
    <source>
        <dbReference type="ARBA" id="ARBA00022918"/>
    </source>
</evidence>
<dbReference type="InterPro" id="IPR041373">
    <property type="entry name" value="RT_RNaseH"/>
</dbReference>
<evidence type="ECO:0000256" key="7">
    <source>
        <dbReference type="SAM" id="MobiDB-lite"/>
    </source>
</evidence>
<evidence type="ECO:0000256" key="2">
    <source>
        <dbReference type="ARBA" id="ARBA00022695"/>
    </source>
</evidence>
<accession>A0ABD2NGS4</accession>
<dbReference type="SUPFAM" id="SSF56672">
    <property type="entry name" value="DNA/RNA polymerases"/>
    <property type="match status" value="1"/>
</dbReference>
<evidence type="ECO:0000256" key="3">
    <source>
        <dbReference type="ARBA" id="ARBA00022722"/>
    </source>
</evidence>
<keyword evidence="10" id="KW-1185">Reference proteome</keyword>
<dbReference type="EMBL" id="JABFTP020000103">
    <property type="protein sequence ID" value="KAL3277905.1"/>
    <property type="molecule type" value="Genomic_DNA"/>
</dbReference>
<dbReference type="Pfam" id="PF17917">
    <property type="entry name" value="RT_RNaseH"/>
    <property type="match status" value="1"/>
</dbReference>
<keyword evidence="5" id="KW-0378">Hydrolase</keyword>
<sequence length="294" mass="33016">MENLRELFDYNNRYKCGSKPSIERKVKNNFGIRGRKLCPIELVDLALSLKNPSSSERESSPDNSSGDDSEFKSDESSSSDDEDDLVYVDVKISSRSSKAETGNIDDSQINIEDPNATSSMANDEWIEVDINPELFPLLCNKRYAFSGIPENVRDSPEFSKLLVDDEIIDMIVTSTNEYHSKELFVLTESGKLKDYGFVIGKADELRSRLSNYTKAQGKNIEMSKEDETTNITVNEEPDEVAIIEKTDALNFVLGAALLQKDKHGQHRVVAYGSRTLNKAKQNYSVSEKECLVIV</sequence>
<organism evidence="9 10">
    <name type="scientific">Cryptolaemus montrouzieri</name>
    <dbReference type="NCBI Taxonomy" id="559131"/>
    <lineage>
        <taxon>Eukaryota</taxon>
        <taxon>Metazoa</taxon>
        <taxon>Ecdysozoa</taxon>
        <taxon>Arthropoda</taxon>
        <taxon>Hexapoda</taxon>
        <taxon>Insecta</taxon>
        <taxon>Pterygota</taxon>
        <taxon>Neoptera</taxon>
        <taxon>Endopterygota</taxon>
        <taxon>Coleoptera</taxon>
        <taxon>Polyphaga</taxon>
        <taxon>Cucujiformia</taxon>
        <taxon>Coccinelloidea</taxon>
        <taxon>Coccinellidae</taxon>
        <taxon>Scymninae</taxon>
        <taxon>Scymnini</taxon>
        <taxon>Cryptolaemus</taxon>
    </lineage>
</organism>
<dbReference type="InterPro" id="IPR043502">
    <property type="entry name" value="DNA/RNA_pol_sf"/>
</dbReference>
<evidence type="ECO:0000313" key="10">
    <source>
        <dbReference type="Proteomes" id="UP001516400"/>
    </source>
</evidence>
<keyword evidence="1" id="KW-0808">Transferase</keyword>
<dbReference type="GO" id="GO:0016787">
    <property type="term" value="F:hydrolase activity"/>
    <property type="evidence" value="ECO:0007669"/>
    <property type="project" value="UniProtKB-KW"/>
</dbReference>